<organism evidence="1 2">
    <name type="scientific">Cinchona calisaya</name>
    <dbReference type="NCBI Taxonomy" id="153742"/>
    <lineage>
        <taxon>Eukaryota</taxon>
        <taxon>Viridiplantae</taxon>
        <taxon>Streptophyta</taxon>
        <taxon>Embryophyta</taxon>
        <taxon>Tracheophyta</taxon>
        <taxon>Spermatophyta</taxon>
        <taxon>Magnoliopsida</taxon>
        <taxon>eudicotyledons</taxon>
        <taxon>Gunneridae</taxon>
        <taxon>Pentapetalae</taxon>
        <taxon>asterids</taxon>
        <taxon>lamiids</taxon>
        <taxon>Gentianales</taxon>
        <taxon>Rubiaceae</taxon>
        <taxon>Cinchonoideae</taxon>
        <taxon>Cinchoneae</taxon>
        <taxon>Cinchona</taxon>
    </lineage>
</organism>
<accession>A0ABD2ZV28</accession>
<gene>
    <name evidence="1" type="ORF">ACH5RR_015682</name>
</gene>
<reference evidence="1 2" key="1">
    <citation type="submission" date="2024-11" db="EMBL/GenBank/DDBJ databases">
        <title>A near-complete genome assembly of Cinchona calisaya.</title>
        <authorList>
            <person name="Lian D.C."/>
            <person name="Zhao X.W."/>
            <person name="Wei L."/>
        </authorList>
    </citation>
    <scope>NUCLEOTIDE SEQUENCE [LARGE SCALE GENOMIC DNA]</scope>
    <source>
        <tissue evidence="1">Nenye</tissue>
    </source>
</reference>
<proteinExistence type="predicted"/>
<dbReference type="AlphaFoldDB" id="A0ABD2ZV28"/>
<keyword evidence="2" id="KW-1185">Reference proteome</keyword>
<comment type="caution">
    <text evidence="1">The sequence shown here is derived from an EMBL/GenBank/DDBJ whole genome shotgun (WGS) entry which is preliminary data.</text>
</comment>
<evidence type="ECO:0000313" key="1">
    <source>
        <dbReference type="EMBL" id="KAL3522848.1"/>
    </source>
</evidence>
<protein>
    <submittedName>
        <fullName evidence="1">Uncharacterized protein</fullName>
    </submittedName>
</protein>
<evidence type="ECO:0000313" key="2">
    <source>
        <dbReference type="Proteomes" id="UP001630127"/>
    </source>
</evidence>
<dbReference type="Proteomes" id="UP001630127">
    <property type="component" value="Unassembled WGS sequence"/>
</dbReference>
<name>A0ABD2ZV28_9GENT</name>
<sequence>MIHLRLPSSARRIDAIGLSRSSRRRSGDAEFTSLAVVEGGKGFNGGVPHFPETEVVSPPCRLSRGARRLERKGFLIQGMMSTPIAKILDEASYAILRWWKEDEQETVMA</sequence>
<dbReference type="EMBL" id="JBJUIK010000007">
    <property type="protein sequence ID" value="KAL3522848.1"/>
    <property type="molecule type" value="Genomic_DNA"/>
</dbReference>